<dbReference type="AlphaFoldDB" id="A0A2P8HXD4"/>
<proteinExistence type="predicted"/>
<dbReference type="Pfam" id="PF13790">
    <property type="entry name" value="SR1P"/>
    <property type="match status" value="1"/>
</dbReference>
<organism evidence="1 2">
    <name type="scientific">Salsuginibacillus halophilus</name>
    <dbReference type="NCBI Taxonomy" id="517424"/>
    <lineage>
        <taxon>Bacteria</taxon>
        <taxon>Bacillati</taxon>
        <taxon>Bacillota</taxon>
        <taxon>Bacilli</taxon>
        <taxon>Bacillales</taxon>
        <taxon>Bacillaceae</taxon>
        <taxon>Salsuginibacillus</taxon>
    </lineage>
</organism>
<gene>
    <name evidence="1" type="ORF">B0H94_102120</name>
</gene>
<sequence length="42" mass="4617">METIVCRECDQTIDHVIGEKTATLYGTCSNCCGKAHTEQAKK</sequence>
<dbReference type="Proteomes" id="UP000242310">
    <property type="component" value="Unassembled WGS sequence"/>
</dbReference>
<dbReference type="OrthoDB" id="2971595at2"/>
<accession>A0A2P8HXD4</accession>
<reference evidence="1 2" key="1">
    <citation type="submission" date="2018-03" db="EMBL/GenBank/DDBJ databases">
        <title>Genomic Encyclopedia of Type Strains, Phase III (KMG-III): the genomes of soil and plant-associated and newly described type strains.</title>
        <authorList>
            <person name="Whitman W."/>
        </authorList>
    </citation>
    <scope>NUCLEOTIDE SEQUENCE [LARGE SCALE GENOMIC DNA]</scope>
    <source>
        <strain evidence="1 2">CGMCC 1.07653</strain>
    </source>
</reference>
<name>A0A2P8HXD4_9BACI</name>
<evidence type="ECO:0000313" key="1">
    <source>
        <dbReference type="EMBL" id="PSL50844.1"/>
    </source>
</evidence>
<protein>
    <submittedName>
        <fullName evidence="1">SR1 protein</fullName>
    </submittedName>
</protein>
<comment type="caution">
    <text evidence="1">The sequence shown here is derived from an EMBL/GenBank/DDBJ whole genome shotgun (WGS) entry which is preliminary data.</text>
</comment>
<dbReference type="InterPro" id="IPR025236">
    <property type="entry name" value="SR1P"/>
</dbReference>
<dbReference type="EMBL" id="PYAV01000002">
    <property type="protein sequence ID" value="PSL50844.1"/>
    <property type="molecule type" value="Genomic_DNA"/>
</dbReference>
<dbReference type="RefSeq" id="WP_106587566.1">
    <property type="nucleotide sequence ID" value="NZ_PYAV01000002.1"/>
</dbReference>
<evidence type="ECO:0000313" key="2">
    <source>
        <dbReference type="Proteomes" id="UP000242310"/>
    </source>
</evidence>
<keyword evidence="2" id="KW-1185">Reference proteome</keyword>